<reference evidence="2 3" key="1">
    <citation type="submission" date="2018-02" db="EMBL/GenBank/DDBJ databases">
        <title>The genomes of Aspergillus section Nigri reveals drivers in fungal speciation.</title>
        <authorList>
            <consortium name="DOE Joint Genome Institute"/>
            <person name="Vesth T.C."/>
            <person name="Nybo J."/>
            <person name="Theobald S."/>
            <person name="Brandl J."/>
            <person name="Frisvad J.C."/>
            <person name="Nielsen K.F."/>
            <person name="Lyhne E.K."/>
            <person name="Kogle M.E."/>
            <person name="Kuo A."/>
            <person name="Riley R."/>
            <person name="Clum A."/>
            <person name="Nolan M."/>
            <person name="Lipzen A."/>
            <person name="Salamov A."/>
            <person name="Henrissat B."/>
            <person name="Wiebenga A."/>
            <person name="De vries R.P."/>
            <person name="Grigoriev I.V."/>
            <person name="Mortensen U.H."/>
            <person name="Andersen M.R."/>
            <person name="Baker S.E."/>
        </authorList>
    </citation>
    <scope>NUCLEOTIDE SEQUENCE [LARGE SCALE GENOMIC DNA]</scope>
    <source>
        <strain evidence="2 3">CBS 707.79</strain>
    </source>
</reference>
<proteinExistence type="predicted"/>
<sequence length="116" mass="12885">MGSRYRHTREASATPPLTNPTPFGPSACLSSNSKGRILLRQDDDGPVPGGYINRFVWARVPAESIQCEEFWAKSFEYREGVRCLFRIAFEIPYWGSIGQGIAMFLAGGFSHLVVNA</sequence>
<keyword evidence="3" id="KW-1185">Reference proteome</keyword>
<name>A0A319DAI6_9EURO</name>
<organism evidence="2 3">
    <name type="scientific">Aspergillus ellipticus CBS 707.79</name>
    <dbReference type="NCBI Taxonomy" id="1448320"/>
    <lineage>
        <taxon>Eukaryota</taxon>
        <taxon>Fungi</taxon>
        <taxon>Dikarya</taxon>
        <taxon>Ascomycota</taxon>
        <taxon>Pezizomycotina</taxon>
        <taxon>Eurotiomycetes</taxon>
        <taxon>Eurotiomycetidae</taxon>
        <taxon>Eurotiales</taxon>
        <taxon>Aspergillaceae</taxon>
        <taxon>Aspergillus</taxon>
        <taxon>Aspergillus subgen. Circumdati</taxon>
    </lineage>
</organism>
<protein>
    <submittedName>
        <fullName evidence="2">Uncharacterized protein</fullName>
    </submittedName>
</protein>
<dbReference type="OrthoDB" id="5401170at2759"/>
<evidence type="ECO:0000313" key="2">
    <source>
        <dbReference type="EMBL" id="PYH91377.1"/>
    </source>
</evidence>
<dbReference type="VEuPathDB" id="FungiDB:BO71DRAFT_443236"/>
<dbReference type="Proteomes" id="UP000247810">
    <property type="component" value="Unassembled WGS sequence"/>
</dbReference>
<dbReference type="EMBL" id="KZ825947">
    <property type="protein sequence ID" value="PYH91377.1"/>
    <property type="molecule type" value="Genomic_DNA"/>
</dbReference>
<dbReference type="AlphaFoldDB" id="A0A319DAI6"/>
<accession>A0A319DAI6</accession>
<evidence type="ECO:0000256" key="1">
    <source>
        <dbReference type="SAM" id="MobiDB-lite"/>
    </source>
</evidence>
<evidence type="ECO:0000313" key="3">
    <source>
        <dbReference type="Proteomes" id="UP000247810"/>
    </source>
</evidence>
<feature type="region of interest" description="Disordered" evidence="1">
    <location>
        <begin position="1"/>
        <end position="26"/>
    </location>
</feature>
<gene>
    <name evidence="2" type="ORF">BO71DRAFT_443236</name>
</gene>